<keyword evidence="6 13" id="KW-0067">ATP-binding</keyword>
<dbReference type="STRING" id="8167.A0A484CCK4"/>
<evidence type="ECO:0000256" key="3">
    <source>
        <dbReference type="ARBA" id="ARBA00022433"/>
    </source>
</evidence>
<evidence type="ECO:0000313" key="18">
    <source>
        <dbReference type="Proteomes" id="UP000295070"/>
    </source>
</evidence>
<dbReference type="PANTHER" id="PTHR45615">
    <property type="entry name" value="MYOSIN HEAVY CHAIN, NON-MUSCLE"/>
    <property type="match status" value="1"/>
</dbReference>
<evidence type="ECO:0000256" key="4">
    <source>
        <dbReference type="ARBA" id="ARBA00022490"/>
    </source>
</evidence>
<dbReference type="Gene3D" id="1.20.5.340">
    <property type="match status" value="2"/>
</dbReference>
<comment type="caution">
    <text evidence="13">Lacks conserved residue(s) required for the propagation of feature annotation.</text>
</comment>
<keyword evidence="9 13" id="KW-0518">Myosin</keyword>
<dbReference type="FunFam" id="1.20.5.370:FF:000007">
    <property type="entry name" value="Myosin heavy chain"/>
    <property type="match status" value="1"/>
</dbReference>
<evidence type="ECO:0000256" key="11">
    <source>
        <dbReference type="ARBA" id="ARBA00023179"/>
    </source>
</evidence>
<evidence type="ECO:0000256" key="14">
    <source>
        <dbReference type="SAM" id="MobiDB-lite"/>
    </source>
</evidence>
<dbReference type="Gene3D" id="3.40.850.10">
    <property type="entry name" value="Kinesin motor domain"/>
    <property type="match status" value="1"/>
</dbReference>
<dbReference type="InterPro" id="IPR001609">
    <property type="entry name" value="Myosin_head_motor_dom-like"/>
</dbReference>
<dbReference type="GO" id="GO:0032982">
    <property type="term" value="C:myosin filament"/>
    <property type="evidence" value="ECO:0007669"/>
    <property type="project" value="UniProtKB-KW"/>
</dbReference>
<keyword evidence="8" id="KW-0175">Coiled coil</keyword>
<feature type="region of interest" description="Disordered" evidence="14">
    <location>
        <begin position="875"/>
        <end position="903"/>
    </location>
</feature>
<proteinExistence type="inferred from homology"/>
<evidence type="ECO:0000256" key="7">
    <source>
        <dbReference type="ARBA" id="ARBA00022860"/>
    </source>
</evidence>
<dbReference type="FunFam" id="1.20.5.370:FF:000001">
    <property type="entry name" value="Myosin heavy chain"/>
    <property type="match status" value="1"/>
</dbReference>
<comment type="similarity">
    <text evidence="2 13">Belongs to the TRAFAC class myosin-kinesin ATPase superfamily. Myosin family.</text>
</comment>
<dbReference type="GO" id="GO:0030016">
    <property type="term" value="C:myofibril"/>
    <property type="evidence" value="ECO:0007669"/>
    <property type="project" value="UniProtKB-SubCell"/>
</dbReference>
<organism evidence="17 18">
    <name type="scientific">Perca flavescens</name>
    <name type="common">American yellow perch</name>
    <name type="synonym">Morone flavescens</name>
    <dbReference type="NCBI Taxonomy" id="8167"/>
    <lineage>
        <taxon>Eukaryota</taxon>
        <taxon>Metazoa</taxon>
        <taxon>Chordata</taxon>
        <taxon>Craniata</taxon>
        <taxon>Vertebrata</taxon>
        <taxon>Euteleostomi</taxon>
        <taxon>Actinopterygii</taxon>
        <taxon>Neopterygii</taxon>
        <taxon>Teleostei</taxon>
        <taxon>Neoteleostei</taxon>
        <taxon>Acanthomorphata</taxon>
        <taxon>Eupercaria</taxon>
        <taxon>Perciformes</taxon>
        <taxon>Percoidei</taxon>
        <taxon>Percidae</taxon>
        <taxon>Percinae</taxon>
        <taxon>Perca</taxon>
    </lineage>
</organism>
<evidence type="ECO:0000256" key="13">
    <source>
        <dbReference type="PROSITE-ProRule" id="PRU00782"/>
    </source>
</evidence>
<keyword evidence="10 13" id="KW-0505">Motor protein</keyword>
<dbReference type="FunFam" id="1.20.5.370:FF:000008">
    <property type="entry name" value="Myosin heavy chain"/>
    <property type="match status" value="1"/>
</dbReference>
<dbReference type="GO" id="GO:0051015">
    <property type="term" value="F:actin filament binding"/>
    <property type="evidence" value="ECO:0007669"/>
    <property type="project" value="InterPro"/>
</dbReference>
<evidence type="ECO:0000259" key="16">
    <source>
        <dbReference type="PROSITE" id="PS51844"/>
    </source>
</evidence>
<keyword evidence="5 13" id="KW-0547">Nucleotide-binding</keyword>
<dbReference type="FunFam" id="3.40.850.10:FF:000101">
    <property type="entry name" value="Slow myosin heavy chain 2"/>
    <property type="match status" value="1"/>
</dbReference>
<dbReference type="PROSITE" id="PS51844">
    <property type="entry name" value="SH3_LIKE"/>
    <property type="match status" value="1"/>
</dbReference>
<dbReference type="InterPro" id="IPR036961">
    <property type="entry name" value="Kinesin_motor_dom_sf"/>
</dbReference>
<evidence type="ECO:0000256" key="6">
    <source>
        <dbReference type="ARBA" id="ARBA00022840"/>
    </source>
</evidence>
<keyword evidence="11" id="KW-0514">Muscle protein</keyword>
<feature type="compositionally biased region" description="Basic and acidic residues" evidence="14">
    <location>
        <begin position="891"/>
        <end position="903"/>
    </location>
</feature>
<evidence type="ECO:0000313" key="17">
    <source>
        <dbReference type="EMBL" id="TDG99507.1"/>
    </source>
</evidence>
<dbReference type="AlphaFoldDB" id="A0A484CCK4"/>
<comment type="subcellular location">
    <subcellularLocation>
        <location evidence="1">Cytoplasm</location>
        <location evidence="1">Myofibril</location>
    </subcellularLocation>
</comment>
<sequence length="903" mass="102995">MSTDAEMAVYGKAAIYLRKPEKERIEAQTAPFDAKSACYVADAKELYLKAKILKKDGDKVTVEVLDTKEERTVKEADVYPMNPPKYDKIEDMAMMTHLNEASVLYNLKERFAAWMIYTYSGLFCATVNPYKWLPVYDAECVSAYRGKKRMEAPPHIFSVSDNAFQFMLTDRENQSVLITGESGAGKTVNTKRVIQYFATIAVGGPKRDTSKGSLEDQIIAANPLLEAYEADKVGYLLGLNSADMLKALCYPRVKVGNEYVTKGQTVPQLTRGKQAFTQQIEELKRQIEEEVKAKNALAHGLQSARHDCDLLREQFEEEQEAKAELQRGMSKANGEVAQWRTKYETDAIQRTEELEESKKKLAQRLQEAEEQIEAVNSKCASLEKTKQRLQSEVEDLMIDVERANGLAANLDKKQRNFDKVLAEWKQKFEEGQAELEGAQKEARSLSTELFKMKNSYEESLDQLETMKRENKNLQQEISDLTEQIGETGKSIHELEKSKKQVETEKAEIQTALEEAEGTLEHEESKILRVQLELNQIKGEVDRKLAEKDEEMEQIKRNSQRVIDSMQSTLDSEVRSRNDSLRIKKKMEGDLNEMEIQLSHANRQAAESQKQLRNVQAQLKDAQLHLDDAVRAQEDFKEQAAMVDRRNGLMVAEIEELRAALEQTERGRKVAEQELVDASERVGLLHSQNTSLMNSKKKLESDLVQVQSEVDDTVQEARNAEEKAKKAITDAAMMAEELKKEQDTSAHLERMKKNLEVAVKDLQHRLDEAENLAMKGGKKQLQKLESRVRELEAEVEAEQRRGADAIKGVRKYERRVKELTYQTEEDKKNVGRLQDLVDKLQLKVKAYKRQAEEAEEQANTHLSKCRKVQNELEEAEERADIAESQVNKLRAKSRDSGKGKEAAE</sequence>
<dbReference type="InterPro" id="IPR027417">
    <property type="entry name" value="P-loop_NTPase"/>
</dbReference>
<dbReference type="GO" id="GO:0005516">
    <property type="term" value="F:calmodulin binding"/>
    <property type="evidence" value="ECO:0007669"/>
    <property type="project" value="UniProtKB-KW"/>
</dbReference>
<dbReference type="Gene3D" id="1.20.5.370">
    <property type="match status" value="4"/>
</dbReference>
<dbReference type="SUPFAM" id="SSF57997">
    <property type="entry name" value="Tropomyosin"/>
    <property type="match status" value="2"/>
</dbReference>
<dbReference type="FunFam" id="2.30.30.360:FF:000001">
    <property type="entry name" value="Myosin heavy chain"/>
    <property type="match status" value="1"/>
</dbReference>
<reference evidence="17 18" key="1">
    <citation type="submission" date="2019-01" db="EMBL/GenBank/DDBJ databases">
        <title>A chromosome-scale genome assembly of the yellow perch, Perca flavescens.</title>
        <authorList>
            <person name="Feron R."/>
            <person name="Morvezen R."/>
            <person name="Bestin A."/>
            <person name="Haffray P."/>
            <person name="Klopp C."/>
            <person name="Zahm M."/>
            <person name="Cabau C."/>
            <person name="Roques C."/>
            <person name="Donnadieu C."/>
            <person name="Bouchez O."/>
            <person name="Christie M."/>
            <person name="Larson W."/>
            <person name="Guiguen Y."/>
        </authorList>
    </citation>
    <scope>NUCLEOTIDE SEQUENCE [LARGE SCALE GENOMIC DNA]</scope>
    <source>
        <strain evidence="17">YP-PL-M2</strain>
        <tissue evidence="17">Blood</tissue>
    </source>
</reference>
<feature type="binding site" evidence="13">
    <location>
        <begin position="180"/>
        <end position="187"/>
    </location>
    <ligand>
        <name>ATP</name>
        <dbReference type="ChEBI" id="CHEBI:30616"/>
    </ligand>
</feature>
<dbReference type="Gene3D" id="6.10.250.2420">
    <property type="match status" value="1"/>
</dbReference>
<accession>A0A484CCK4</accession>
<dbReference type="FunFam" id="1.20.5.370:FF:000003">
    <property type="entry name" value="Myosin heavy chain"/>
    <property type="match status" value="1"/>
</dbReference>
<dbReference type="Pfam" id="PF02736">
    <property type="entry name" value="Myosin_N"/>
    <property type="match status" value="1"/>
</dbReference>
<dbReference type="SUPFAM" id="SSF90257">
    <property type="entry name" value="Myosin rod fragments"/>
    <property type="match status" value="2"/>
</dbReference>
<dbReference type="InterPro" id="IPR002928">
    <property type="entry name" value="Myosin_tail"/>
</dbReference>
<dbReference type="Pfam" id="PF00063">
    <property type="entry name" value="Myosin_head"/>
    <property type="match status" value="1"/>
</dbReference>
<dbReference type="Pfam" id="PF01576">
    <property type="entry name" value="Myosin_tail_1"/>
    <property type="match status" value="1"/>
</dbReference>
<evidence type="ECO:0000256" key="1">
    <source>
        <dbReference type="ARBA" id="ARBA00004657"/>
    </source>
</evidence>
<evidence type="ECO:0000256" key="5">
    <source>
        <dbReference type="ARBA" id="ARBA00022741"/>
    </source>
</evidence>
<evidence type="ECO:0000256" key="8">
    <source>
        <dbReference type="ARBA" id="ARBA00023054"/>
    </source>
</evidence>
<dbReference type="SUPFAM" id="SSF52540">
    <property type="entry name" value="P-loop containing nucleoside triphosphate hydrolases"/>
    <property type="match status" value="1"/>
</dbReference>
<evidence type="ECO:0000256" key="9">
    <source>
        <dbReference type="ARBA" id="ARBA00023123"/>
    </source>
</evidence>
<evidence type="ECO:0000256" key="2">
    <source>
        <dbReference type="ARBA" id="ARBA00008314"/>
    </source>
</evidence>
<dbReference type="InterPro" id="IPR014751">
    <property type="entry name" value="XRCC4-like_C"/>
</dbReference>
<feature type="domain" description="Myosin N-terminal SH3-like" evidence="16">
    <location>
        <begin position="33"/>
        <end position="83"/>
    </location>
</feature>
<dbReference type="InterPro" id="IPR004009">
    <property type="entry name" value="SH3_Myosin"/>
</dbReference>
<keyword evidence="18" id="KW-1185">Reference proteome</keyword>
<gene>
    <name evidence="17" type="ORF">EPR50_G00194570</name>
</gene>
<dbReference type="FunFam" id="1.20.5.370:FF:000002">
    <property type="entry name" value="Myosin heavy chain"/>
    <property type="match status" value="1"/>
</dbReference>
<dbReference type="GO" id="GO:0016460">
    <property type="term" value="C:myosin II complex"/>
    <property type="evidence" value="ECO:0007669"/>
    <property type="project" value="TreeGrafter"/>
</dbReference>
<keyword evidence="7" id="KW-0112">Calmodulin-binding</keyword>
<dbReference type="PRINTS" id="PR00193">
    <property type="entry name" value="MYOSINHEAVY"/>
</dbReference>
<feature type="domain" description="Myosin motor" evidence="15">
    <location>
        <begin position="87"/>
        <end position="227"/>
    </location>
</feature>
<evidence type="ECO:0000259" key="15">
    <source>
        <dbReference type="PROSITE" id="PS51456"/>
    </source>
</evidence>
<dbReference type="Gene3D" id="2.30.30.360">
    <property type="entry name" value="Myosin S1 fragment, N-terminal"/>
    <property type="match status" value="1"/>
</dbReference>
<comment type="caution">
    <text evidence="17">The sequence shown here is derived from an EMBL/GenBank/DDBJ whole genome shotgun (WGS) entry which is preliminary data.</text>
</comment>
<dbReference type="EMBL" id="SCKG01000019">
    <property type="protein sequence ID" value="TDG99507.1"/>
    <property type="molecule type" value="Genomic_DNA"/>
</dbReference>
<dbReference type="SMART" id="SM00242">
    <property type="entry name" value="MYSc"/>
    <property type="match status" value="1"/>
</dbReference>
<evidence type="ECO:0000256" key="12">
    <source>
        <dbReference type="ARBA" id="ARBA00023203"/>
    </source>
</evidence>
<keyword evidence="4" id="KW-0963">Cytoplasm</keyword>
<dbReference type="InterPro" id="IPR008989">
    <property type="entry name" value="Myosin_S1_N"/>
</dbReference>
<keyword evidence="3" id="KW-0787">Thick filament</keyword>
<dbReference type="FunFam" id="1.20.5.340:FF:000003">
    <property type="entry name" value="Myosin heavy chain"/>
    <property type="match status" value="1"/>
</dbReference>
<protein>
    <recommendedName>
        <fullName evidence="19">Myosin motor domain-containing protein</fullName>
    </recommendedName>
</protein>
<evidence type="ECO:0008006" key="19">
    <source>
        <dbReference type="Google" id="ProtNLM"/>
    </source>
</evidence>
<dbReference type="GO" id="GO:0000146">
    <property type="term" value="F:microfilament motor activity"/>
    <property type="evidence" value="ECO:0007669"/>
    <property type="project" value="TreeGrafter"/>
</dbReference>
<dbReference type="GO" id="GO:0005524">
    <property type="term" value="F:ATP binding"/>
    <property type="evidence" value="ECO:0007669"/>
    <property type="project" value="UniProtKB-UniRule"/>
</dbReference>
<dbReference type="Proteomes" id="UP000295070">
    <property type="component" value="Chromosome 19"/>
</dbReference>
<name>A0A484CCK4_PERFV</name>
<evidence type="ECO:0000256" key="10">
    <source>
        <dbReference type="ARBA" id="ARBA00023175"/>
    </source>
</evidence>
<keyword evidence="12 13" id="KW-0009">Actin-binding</keyword>
<dbReference type="PANTHER" id="PTHR45615:SF44">
    <property type="entry name" value="MYOSIN HEAVY CHAIN 4-RELATED"/>
    <property type="match status" value="1"/>
</dbReference>
<dbReference type="PROSITE" id="PS51456">
    <property type="entry name" value="MYOSIN_MOTOR"/>
    <property type="match status" value="1"/>
</dbReference>